<dbReference type="InterPro" id="IPR011701">
    <property type="entry name" value="MFS"/>
</dbReference>
<feature type="transmembrane region" description="Helical" evidence="4">
    <location>
        <begin position="137"/>
        <end position="160"/>
    </location>
</feature>
<feature type="transmembrane region" description="Helical" evidence="4">
    <location>
        <begin position="79"/>
        <end position="97"/>
    </location>
</feature>
<dbReference type="RefSeq" id="WP_113946491.1">
    <property type="nucleotide sequence ID" value="NZ_JBHEEG010000005.1"/>
</dbReference>
<evidence type="ECO:0000259" key="5">
    <source>
        <dbReference type="PROSITE" id="PS50850"/>
    </source>
</evidence>
<evidence type="ECO:0000256" key="2">
    <source>
        <dbReference type="ARBA" id="ARBA00022989"/>
    </source>
</evidence>
<evidence type="ECO:0000313" key="6">
    <source>
        <dbReference type="EMBL" id="RBO88229.1"/>
    </source>
</evidence>
<dbReference type="Gene3D" id="1.20.1250.20">
    <property type="entry name" value="MFS general substrate transporter like domains"/>
    <property type="match status" value="2"/>
</dbReference>
<organism evidence="6 7">
    <name type="scientific">Pseudochrobactrum asaccharolyticum</name>
    <dbReference type="NCBI Taxonomy" id="354351"/>
    <lineage>
        <taxon>Bacteria</taxon>
        <taxon>Pseudomonadati</taxon>
        <taxon>Pseudomonadota</taxon>
        <taxon>Alphaproteobacteria</taxon>
        <taxon>Hyphomicrobiales</taxon>
        <taxon>Brucellaceae</taxon>
        <taxon>Pseudochrobactrum</taxon>
    </lineage>
</organism>
<dbReference type="PANTHER" id="PTHR23523">
    <property type="match status" value="1"/>
</dbReference>
<dbReference type="InterPro" id="IPR036259">
    <property type="entry name" value="MFS_trans_sf"/>
</dbReference>
<feature type="transmembrane region" description="Helical" evidence="4">
    <location>
        <begin position="303"/>
        <end position="325"/>
    </location>
</feature>
<feature type="transmembrane region" description="Helical" evidence="4">
    <location>
        <begin position="103"/>
        <end position="125"/>
    </location>
</feature>
<feature type="transmembrane region" description="Helical" evidence="4">
    <location>
        <begin position="364"/>
        <end position="384"/>
    </location>
</feature>
<dbReference type="OrthoDB" id="5317164at2"/>
<evidence type="ECO:0000256" key="1">
    <source>
        <dbReference type="ARBA" id="ARBA00022692"/>
    </source>
</evidence>
<dbReference type="Proteomes" id="UP000252893">
    <property type="component" value="Unassembled WGS sequence"/>
</dbReference>
<sequence>MTTKKPLNARSLLLIIGILLIATTIRAPITGIAPVLDMVRASFSLGTAEAGILTTLPLLAFALTSPFSVLFARKYGLERSLFGALLLITSGIITRSLGNVWCLFAGTALIGVGIAFANVLLPSLLKRDFPDRIASLTGAYSVTAGAAAAFASATAIPIAAMFINGWNWALASFALFPVIAMIVWLPQLSNHTAPSQASTSSIQNEKIWKSPLAWQVTLFFGLNSLVYYVIVAWLPMILAESGYSPAVAGSLHGVSQFATAIPGLIFGAVLSRFRDQRIIALSLAAMTAISLFGLLLLPAWNVLWVALFGFGAGATFILALAFIALRSANAHQAAALSGMAQCVGYLIAAAAPPLAGLIHDKSQGWALTLIICIILCGAMAFLGFQAGKQRLIFNQREATH</sequence>
<dbReference type="PROSITE" id="PS50850">
    <property type="entry name" value="MFS"/>
    <property type="match status" value="1"/>
</dbReference>
<feature type="transmembrane region" description="Helical" evidence="4">
    <location>
        <begin position="254"/>
        <end position="271"/>
    </location>
</feature>
<dbReference type="SUPFAM" id="SSF103473">
    <property type="entry name" value="MFS general substrate transporter"/>
    <property type="match status" value="1"/>
</dbReference>
<keyword evidence="3 4" id="KW-0472">Membrane</keyword>
<dbReference type="GO" id="GO:0022857">
    <property type="term" value="F:transmembrane transporter activity"/>
    <property type="evidence" value="ECO:0007669"/>
    <property type="project" value="InterPro"/>
</dbReference>
<feature type="transmembrane region" description="Helical" evidence="4">
    <location>
        <begin position="278"/>
        <end position="297"/>
    </location>
</feature>
<keyword evidence="7" id="KW-1185">Reference proteome</keyword>
<dbReference type="EMBL" id="QNRH01000020">
    <property type="protein sequence ID" value="RBO88229.1"/>
    <property type="molecule type" value="Genomic_DNA"/>
</dbReference>
<comment type="caution">
    <text evidence="6">The sequence shown here is derived from an EMBL/GenBank/DDBJ whole genome shotgun (WGS) entry which is preliminary data.</text>
</comment>
<feature type="transmembrane region" description="Helical" evidence="4">
    <location>
        <begin position="166"/>
        <end position="185"/>
    </location>
</feature>
<dbReference type="Pfam" id="PF07690">
    <property type="entry name" value="MFS_1"/>
    <property type="match status" value="1"/>
</dbReference>
<dbReference type="PANTHER" id="PTHR23523:SF2">
    <property type="entry name" value="2-NITROIMIDAZOLE TRANSPORTER"/>
    <property type="match status" value="1"/>
</dbReference>
<keyword evidence="1 4" id="KW-0812">Transmembrane</keyword>
<accession>A0A366DFE9</accession>
<dbReference type="InterPro" id="IPR052524">
    <property type="entry name" value="MFS_Cyanate_Porter"/>
</dbReference>
<evidence type="ECO:0000256" key="4">
    <source>
        <dbReference type="SAM" id="Phobius"/>
    </source>
</evidence>
<dbReference type="InterPro" id="IPR020846">
    <property type="entry name" value="MFS_dom"/>
</dbReference>
<protein>
    <submittedName>
        <fullName evidence="6">CP family cyanate transporter-like MFS transporter</fullName>
    </submittedName>
</protein>
<feature type="transmembrane region" description="Helical" evidence="4">
    <location>
        <begin position="337"/>
        <end position="358"/>
    </location>
</feature>
<gene>
    <name evidence="6" type="ORF">DFR47_12010</name>
</gene>
<feature type="transmembrane region" description="Helical" evidence="4">
    <location>
        <begin position="50"/>
        <end position="72"/>
    </location>
</feature>
<feature type="domain" description="Major facilitator superfamily (MFS) profile" evidence="5">
    <location>
        <begin position="10"/>
        <end position="390"/>
    </location>
</feature>
<reference evidence="6 7" key="1">
    <citation type="submission" date="2018-06" db="EMBL/GenBank/DDBJ databases">
        <title>Genomic Encyclopedia of Type Strains, Phase IV (KMG-IV): sequencing the most valuable type-strain genomes for metagenomic binning, comparative biology and taxonomic classification.</title>
        <authorList>
            <person name="Goeker M."/>
        </authorList>
    </citation>
    <scope>NUCLEOTIDE SEQUENCE [LARGE SCALE GENOMIC DNA]</scope>
    <source>
        <strain evidence="6 7">DSM 25619</strain>
    </source>
</reference>
<name>A0A366DFE9_9HYPH</name>
<proteinExistence type="predicted"/>
<evidence type="ECO:0000256" key="3">
    <source>
        <dbReference type="ARBA" id="ARBA00023136"/>
    </source>
</evidence>
<dbReference type="AlphaFoldDB" id="A0A366DFE9"/>
<keyword evidence="2 4" id="KW-1133">Transmembrane helix</keyword>
<evidence type="ECO:0000313" key="7">
    <source>
        <dbReference type="Proteomes" id="UP000252893"/>
    </source>
</evidence>
<feature type="transmembrane region" description="Helical" evidence="4">
    <location>
        <begin position="212"/>
        <end position="234"/>
    </location>
</feature>